<dbReference type="InterPro" id="IPR000276">
    <property type="entry name" value="GPCR_Rhodpsn"/>
</dbReference>
<evidence type="ECO:0000313" key="12">
    <source>
        <dbReference type="EMBL" id="CAL1528107.1"/>
    </source>
</evidence>
<keyword evidence="2 8" id="KW-0812">Transmembrane</keyword>
<evidence type="ECO:0000313" key="13">
    <source>
        <dbReference type="Proteomes" id="UP001497497"/>
    </source>
</evidence>
<feature type="transmembrane region" description="Helical" evidence="10">
    <location>
        <begin position="110"/>
        <end position="132"/>
    </location>
</feature>
<proteinExistence type="inferred from homology"/>
<keyword evidence="5 10" id="KW-0472">Membrane</keyword>
<dbReference type="GO" id="GO:0005886">
    <property type="term" value="C:plasma membrane"/>
    <property type="evidence" value="ECO:0007669"/>
    <property type="project" value="TreeGrafter"/>
</dbReference>
<dbReference type="AlphaFoldDB" id="A0AAV2H3Z3"/>
<keyword evidence="4 8" id="KW-0297">G-protein coupled receptor</keyword>
<comment type="subcellular location">
    <subcellularLocation>
        <location evidence="1">Membrane</location>
        <topology evidence="1">Multi-pass membrane protein</topology>
    </subcellularLocation>
</comment>
<evidence type="ECO:0000256" key="6">
    <source>
        <dbReference type="ARBA" id="ARBA00023170"/>
    </source>
</evidence>
<dbReference type="PANTHER" id="PTHR45695">
    <property type="entry name" value="LEUCOKININ RECEPTOR-RELATED"/>
    <property type="match status" value="1"/>
</dbReference>
<evidence type="ECO:0000256" key="5">
    <source>
        <dbReference type="ARBA" id="ARBA00023136"/>
    </source>
</evidence>
<evidence type="ECO:0000256" key="9">
    <source>
        <dbReference type="SAM" id="MobiDB-lite"/>
    </source>
</evidence>
<dbReference type="PRINTS" id="PR00237">
    <property type="entry name" value="GPCRRHODOPSN"/>
</dbReference>
<feature type="transmembrane region" description="Helical" evidence="10">
    <location>
        <begin position="235"/>
        <end position="254"/>
    </location>
</feature>
<name>A0AAV2H3Z3_LYMST</name>
<dbReference type="PROSITE" id="PS00237">
    <property type="entry name" value="G_PROTEIN_RECEP_F1_1"/>
    <property type="match status" value="1"/>
</dbReference>
<evidence type="ECO:0000256" key="8">
    <source>
        <dbReference type="RuleBase" id="RU000688"/>
    </source>
</evidence>
<keyword evidence="13" id="KW-1185">Reference proteome</keyword>
<evidence type="ECO:0000256" key="10">
    <source>
        <dbReference type="SAM" id="Phobius"/>
    </source>
</evidence>
<gene>
    <name evidence="12" type="ORF">GSLYS_00002277001</name>
</gene>
<feature type="domain" description="G-protein coupled receptors family 1 profile" evidence="11">
    <location>
        <begin position="1"/>
        <end position="251"/>
    </location>
</feature>
<comment type="similarity">
    <text evidence="8">Belongs to the G-protein coupled receptor 1 family.</text>
</comment>
<feature type="transmembrane region" description="Helical" evidence="10">
    <location>
        <begin position="194"/>
        <end position="215"/>
    </location>
</feature>
<reference evidence="12 13" key="1">
    <citation type="submission" date="2024-04" db="EMBL/GenBank/DDBJ databases">
        <authorList>
            <consortium name="Genoscope - CEA"/>
            <person name="William W."/>
        </authorList>
    </citation>
    <scope>NUCLEOTIDE SEQUENCE [LARGE SCALE GENOMIC DNA]</scope>
</reference>
<evidence type="ECO:0000256" key="3">
    <source>
        <dbReference type="ARBA" id="ARBA00022989"/>
    </source>
</evidence>
<dbReference type="Proteomes" id="UP001497497">
    <property type="component" value="Unassembled WGS sequence"/>
</dbReference>
<evidence type="ECO:0000259" key="11">
    <source>
        <dbReference type="PROSITE" id="PS50262"/>
    </source>
</evidence>
<dbReference type="SUPFAM" id="SSF81321">
    <property type="entry name" value="Family A G protein-coupled receptor-like"/>
    <property type="match status" value="1"/>
</dbReference>
<feature type="region of interest" description="Disordered" evidence="9">
    <location>
        <begin position="146"/>
        <end position="181"/>
    </location>
</feature>
<evidence type="ECO:0000256" key="4">
    <source>
        <dbReference type="ARBA" id="ARBA00023040"/>
    </source>
</evidence>
<feature type="non-terminal residue" evidence="12">
    <location>
        <position position="1"/>
    </location>
</feature>
<dbReference type="Gene3D" id="1.20.1070.10">
    <property type="entry name" value="Rhodopsin 7-helix transmembrane proteins"/>
    <property type="match status" value="1"/>
</dbReference>
<organism evidence="12 13">
    <name type="scientific">Lymnaea stagnalis</name>
    <name type="common">Great pond snail</name>
    <name type="synonym">Helix stagnalis</name>
    <dbReference type="NCBI Taxonomy" id="6523"/>
    <lineage>
        <taxon>Eukaryota</taxon>
        <taxon>Metazoa</taxon>
        <taxon>Spiralia</taxon>
        <taxon>Lophotrochozoa</taxon>
        <taxon>Mollusca</taxon>
        <taxon>Gastropoda</taxon>
        <taxon>Heterobranchia</taxon>
        <taxon>Euthyneura</taxon>
        <taxon>Panpulmonata</taxon>
        <taxon>Hygrophila</taxon>
        <taxon>Lymnaeoidea</taxon>
        <taxon>Lymnaeidae</taxon>
        <taxon>Lymnaea</taxon>
    </lineage>
</organism>
<dbReference type="InterPro" id="IPR017452">
    <property type="entry name" value="GPCR_Rhodpsn_7TM"/>
</dbReference>
<dbReference type="PROSITE" id="PS50262">
    <property type="entry name" value="G_PROTEIN_RECEP_F1_2"/>
    <property type="match status" value="1"/>
</dbReference>
<feature type="non-terminal residue" evidence="12">
    <location>
        <position position="293"/>
    </location>
</feature>
<evidence type="ECO:0000256" key="2">
    <source>
        <dbReference type="ARBA" id="ARBA00022692"/>
    </source>
</evidence>
<feature type="transmembrane region" description="Helical" evidence="10">
    <location>
        <begin position="59"/>
        <end position="79"/>
    </location>
</feature>
<accession>A0AAV2H3Z3</accession>
<evidence type="ECO:0000256" key="1">
    <source>
        <dbReference type="ARBA" id="ARBA00004141"/>
    </source>
</evidence>
<feature type="compositionally biased region" description="Polar residues" evidence="9">
    <location>
        <begin position="146"/>
        <end position="165"/>
    </location>
</feature>
<keyword evidence="6 8" id="KW-0675">Receptor</keyword>
<dbReference type="GO" id="GO:0004930">
    <property type="term" value="F:G protein-coupled receptor activity"/>
    <property type="evidence" value="ECO:0007669"/>
    <property type="project" value="UniProtKB-KW"/>
</dbReference>
<comment type="caution">
    <text evidence="12">The sequence shown here is derived from an EMBL/GenBank/DDBJ whole genome shotgun (WGS) entry which is preliminary data.</text>
</comment>
<keyword evidence="7 8" id="KW-0807">Transducer</keyword>
<protein>
    <recommendedName>
        <fullName evidence="11">G-protein coupled receptors family 1 profile domain-containing protein</fullName>
    </recommendedName>
</protein>
<dbReference type="Pfam" id="PF00001">
    <property type="entry name" value="7tm_1"/>
    <property type="match status" value="1"/>
</dbReference>
<keyword evidence="3 10" id="KW-1133">Transmembrane helix</keyword>
<evidence type="ECO:0000256" key="7">
    <source>
        <dbReference type="ARBA" id="ARBA00023224"/>
    </source>
</evidence>
<sequence length="293" mass="33683">AAFISFTWTFGEFLCKAVHYLQNVSSVCSVLTLTTMSLERYYAIRHPMRAKYVCTAGRAWRVTCVLWTLSIILAMPIIFQRVHKLVGVKVKAYWCINNWESVFYSRLYEVYMLLLMLIVPLLIMTFAYVSIIRELWTMASLRSSMTSKNANGGSTHSTPASSPGRNSERSPVFRSQSVNRDGEDDKTKIQVIKMLVAVIVVFILCWAPILISNTLTAFGYIDTLNYGYLKPMRQVFYLMSYANSCINPVIYGFMSKHFRSTFYHALCTCWKSPRGARSRVLMRQTSWQSRSTN</sequence>
<dbReference type="EMBL" id="CAXITT010000027">
    <property type="protein sequence ID" value="CAL1528107.1"/>
    <property type="molecule type" value="Genomic_DNA"/>
</dbReference>
<dbReference type="PANTHER" id="PTHR45695:SF15">
    <property type="entry name" value="OPSIN RH2"/>
    <property type="match status" value="1"/>
</dbReference>